<comment type="caution">
    <text evidence="2">The sequence shown here is derived from an EMBL/GenBank/DDBJ whole genome shotgun (WGS) entry which is preliminary data.</text>
</comment>
<keyword evidence="1" id="KW-0732">Signal</keyword>
<evidence type="ECO:0000256" key="1">
    <source>
        <dbReference type="SAM" id="SignalP"/>
    </source>
</evidence>
<sequence length="153" mass="16438">MKPIIILLLSLVLLSAANEEAKGRQTRELGGYGHGSSNCGKSYDDCDDYSPCKPSIPIQPTNTSINTTGPANCSCSCNCSCWTCNCSCSCIVIPPPQNTTQPNVTNCTCPPKPSCSSPCESDDYYECGHGNHWIEGGIDANRKLRDELINDVI</sequence>
<accession>A0AAU9JT06</accession>
<feature type="chain" id="PRO_5043728747" evidence="1">
    <location>
        <begin position="18"/>
        <end position="153"/>
    </location>
</feature>
<feature type="signal peptide" evidence="1">
    <location>
        <begin position="1"/>
        <end position="17"/>
    </location>
</feature>
<dbReference type="Proteomes" id="UP001162131">
    <property type="component" value="Unassembled WGS sequence"/>
</dbReference>
<organism evidence="2 3">
    <name type="scientific">Blepharisma stoltei</name>
    <dbReference type="NCBI Taxonomy" id="1481888"/>
    <lineage>
        <taxon>Eukaryota</taxon>
        <taxon>Sar</taxon>
        <taxon>Alveolata</taxon>
        <taxon>Ciliophora</taxon>
        <taxon>Postciliodesmatophora</taxon>
        <taxon>Heterotrichea</taxon>
        <taxon>Heterotrichida</taxon>
        <taxon>Blepharismidae</taxon>
        <taxon>Blepharisma</taxon>
    </lineage>
</organism>
<name>A0AAU9JT06_9CILI</name>
<dbReference type="AlphaFoldDB" id="A0AAU9JT06"/>
<evidence type="ECO:0000313" key="3">
    <source>
        <dbReference type="Proteomes" id="UP001162131"/>
    </source>
</evidence>
<proteinExistence type="predicted"/>
<dbReference type="EMBL" id="CAJZBQ010000052">
    <property type="protein sequence ID" value="CAG9330887.1"/>
    <property type="molecule type" value="Genomic_DNA"/>
</dbReference>
<gene>
    <name evidence="2" type="ORF">BSTOLATCC_MIC52297</name>
</gene>
<reference evidence="2" key="1">
    <citation type="submission" date="2021-09" db="EMBL/GenBank/DDBJ databases">
        <authorList>
            <consortium name="AG Swart"/>
            <person name="Singh M."/>
            <person name="Singh A."/>
            <person name="Seah K."/>
            <person name="Emmerich C."/>
        </authorList>
    </citation>
    <scope>NUCLEOTIDE SEQUENCE</scope>
    <source>
        <strain evidence="2">ATCC30299</strain>
    </source>
</reference>
<protein>
    <submittedName>
        <fullName evidence="2">Uncharacterized protein</fullName>
    </submittedName>
</protein>
<evidence type="ECO:0000313" key="2">
    <source>
        <dbReference type="EMBL" id="CAG9330887.1"/>
    </source>
</evidence>
<keyword evidence="3" id="KW-1185">Reference proteome</keyword>